<dbReference type="InterPro" id="IPR058407">
    <property type="entry name" value="DUF8094"/>
</dbReference>
<sequence length="330" mass="33852">MSARPVPAARRPLPTRAPLAAGLAVGLVAVAAACGGSGSAEPPALTRDEARAVLARYEAAAGQAGQRLDATALSAVETDPQLTMDTAAVRLRRAVGQRPGPLKFTSTAFYIPRVAGHPRWFAVDAVTGSGRQALRHALLFTQASAGGPWLLAADPYPGDAVLRNVELDDDAYAVAVPPDAPGLAVAPGRIAAAHAALLTGGPQAPGATALAPGPRTDQAHTALRQGVAALGKRGITFTSTFAPAAIPVHALRTRDGGAVVWYALRQNEAYSSAKKGRLTVSGDLTGLIPARSVKNRMTTTVLIQYLAVIPPKGKAHVTGMYRKAVSASPS</sequence>
<organism evidence="2 3">
    <name type="scientific">Actinomadura namibiensis</name>
    <dbReference type="NCBI Taxonomy" id="182080"/>
    <lineage>
        <taxon>Bacteria</taxon>
        <taxon>Bacillati</taxon>
        <taxon>Actinomycetota</taxon>
        <taxon>Actinomycetes</taxon>
        <taxon>Streptosporangiales</taxon>
        <taxon>Thermomonosporaceae</taxon>
        <taxon>Actinomadura</taxon>
    </lineage>
</organism>
<dbReference type="RefSeq" id="WP_182843845.1">
    <property type="nucleotide sequence ID" value="NZ_BAAALP010000029.1"/>
</dbReference>
<keyword evidence="3" id="KW-1185">Reference proteome</keyword>
<evidence type="ECO:0000313" key="3">
    <source>
        <dbReference type="Proteomes" id="UP000572680"/>
    </source>
</evidence>
<reference evidence="2 3" key="1">
    <citation type="submission" date="2020-08" db="EMBL/GenBank/DDBJ databases">
        <title>Genomic Encyclopedia of Type Strains, Phase IV (KMG-IV): sequencing the most valuable type-strain genomes for metagenomic binning, comparative biology and taxonomic classification.</title>
        <authorList>
            <person name="Goeker M."/>
        </authorList>
    </citation>
    <scope>NUCLEOTIDE SEQUENCE [LARGE SCALE GENOMIC DNA]</scope>
    <source>
        <strain evidence="2 3">DSM 44197</strain>
    </source>
</reference>
<dbReference type="EMBL" id="JACJIA010000003">
    <property type="protein sequence ID" value="MBA8951540.1"/>
    <property type="molecule type" value="Genomic_DNA"/>
</dbReference>
<dbReference type="AlphaFoldDB" id="A0A7W3LNZ8"/>
<dbReference type="Pfam" id="PF26366">
    <property type="entry name" value="DUF8094"/>
    <property type="match status" value="1"/>
</dbReference>
<gene>
    <name evidence="2" type="ORF">HNR61_003171</name>
</gene>
<protein>
    <recommendedName>
        <fullName evidence="1">DUF8094 domain-containing protein</fullName>
    </recommendedName>
</protein>
<name>A0A7W3LNZ8_ACTNM</name>
<proteinExistence type="predicted"/>
<evidence type="ECO:0000259" key="1">
    <source>
        <dbReference type="Pfam" id="PF26366"/>
    </source>
</evidence>
<accession>A0A7W3LNZ8</accession>
<comment type="caution">
    <text evidence="2">The sequence shown here is derived from an EMBL/GenBank/DDBJ whole genome shotgun (WGS) entry which is preliminary data.</text>
</comment>
<dbReference type="PROSITE" id="PS51257">
    <property type="entry name" value="PROKAR_LIPOPROTEIN"/>
    <property type="match status" value="1"/>
</dbReference>
<dbReference type="Proteomes" id="UP000572680">
    <property type="component" value="Unassembled WGS sequence"/>
</dbReference>
<feature type="domain" description="DUF8094" evidence="1">
    <location>
        <begin position="43"/>
        <end position="328"/>
    </location>
</feature>
<evidence type="ECO:0000313" key="2">
    <source>
        <dbReference type="EMBL" id="MBA8951540.1"/>
    </source>
</evidence>